<feature type="domain" description="ABC transmembrane type-1" evidence="8">
    <location>
        <begin position="100"/>
        <end position="315"/>
    </location>
</feature>
<sequence length="328" mass="36810">MSLVRHTSKKIAQGFFVIIISISIIFFLINLAPGDPIQFVAGDPIFLSKELVDYYRKMWGLDKPLYERFLIYLSNVFLRGDLGYSYRYSAPVIELIKERLPVTLLLTVVSNVLAFILGVALGLYASRKYTKLSDNLLSLVSFILNSTPTFLLGIVLMLAFSIHLKIFPVSGLIDVRNPKTGFMYYFDILYHSVLPIATLTFVLLPMYFKVVRDTALQQLGEDYVILCRAIGLDEGRIFKKHIFRNSILPPITLFMLQLGYSVAGAAITETVFGWPGVGRLLLDAIYQRDYPVILGVYLLVSISIVALSIIADLVYTILDPRIKTGGAS</sequence>
<keyword evidence="3" id="KW-1003">Cell membrane</keyword>
<evidence type="ECO:0000256" key="3">
    <source>
        <dbReference type="ARBA" id="ARBA00022475"/>
    </source>
</evidence>
<gene>
    <name evidence="9" type="ORF">B7O98_09445</name>
</gene>
<name>A0A2R7Y1F5_9CREN</name>
<evidence type="ECO:0000256" key="6">
    <source>
        <dbReference type="ARBA" id="ARBA00023136"/>
    </source>
</evidence>
<dbReference type="InterPro" id="IPR045621">
    <property type="entry name" value="BPD_transp_1_N"/>
</dbReference>
<dbReference type="Pfam" id="PF19300">
    <property type="entry name" value="BPD_transp_1_N"/>
    <property type="match status" value="1"/>
</dbReference>
<dbReference type="Gene3D" id="1.10.3720.10">
    <property type="entry name" value="MetI-like"/>
    <property type="match status" value="1"/>
</dbReference>
<proteinExistence type="inferred from homology"/>
<dbReference type="PROSITE" id="PS50928">
    <property type="entry name" value="ABC_TM1"/>
    <property type="match status" value="1"/>
</dbReference>
<keyword evidence="4 7" id="KW-0812">Transmembrane</keyword>
<evidence type="ECO:0000259" key="8">
    <source>
        <dbReference type="PROSITE" id="PS50928"/>
    </source>
</evidence>
<comment type="caution">
    <text evidence="9">The sequence shown here is derived from an EMBL/GenBank/DDBJ whole genome shotgun (WGS) entry which is preliminary data.</text>
</comment>
<dbReference type="GO" id="GO:0005886">
    <property type="term" value="C:plasma membrane"/>
    <property type="evidence" value="ECO:0007669"/>
    <property type="project" value="UniProtKB-SubCell"/>
</dbReference>
<dbReference type="PANTHER" id="PTHR43376">
    <property type="entry name" value="OLIGOPEPTIDE TRANSPORT SYSTEM PERMEASE PROTEIN"/>
    <property type="match status" value="1"/>
</dbReference>
<dbReference type="PANTHER" id="PTHR43376:SF1">
    <property type="entry name" value="OLIGOPEPTIDE TRANSPORT SYSTEM PERMEASE PROTEIN"/>
    <property type="match status" value="1"/>
</dbReference>
<comment type="similarity">
    <text evidence="7">Belongs to the binding-protein-dependent transport system permease family.</text>
</comment>
<dbReference type="EMBL" id="NBVN01000013">
    <property type="protein sequence ID" value="PUA31375.1"/>
    <property type="molecule type" value="Genomic_DNA"/>
</dbReference>
<dbReference type="Pfam" id="PF00528">
    <property type="entry name" value="BPD_transp_1"/>
    <property type="match status" value="1"/>
</dbReference>
<evidence type="ECO:0000313" key="9">
    <source>
        <dbReference type="EMBL" id="PUA31375.1"/>
    </source>
</evidence>
<dbReference type="AlphaFoldDB" id="A0A2R7Y1F5"/>
<evidence type="ECO:0000256" key="5">
    <source>
        <dbReference type="ARBA" id="ARBA00022989"/>
    </source>
</evidence>
<dbReference type="GO" id="GO:0055085">
    <property type="term" value="P:transmembrane transport"/>
    <property type="evidence" value="ECO:0007669"/>
    <property type="project" value="InterPro"/>
</dbReference>
<feature type="transmembrane region" description="Helical" evidence="7">
    <location>
        <begin position="247"/>
        <end position="272"/>
    </location>
</feature>
<dbReference type="InterPro" id="IPR000515">
    <property type="entry name" value="MetI-like"/>
</dbReference>
<accession>A0A2R7Y1F5</accession>
<comment type="subcellular location">
    <subcellularLocation>
        <location evidence="1 7">Cell membrane</location>
        <topology evidence="1 7">Multi-pass membrane protein</topology>
    </subcellularLocation>
</comment>
<evidence type="ECO:0000256" key="7">
    <source>
        <dbReference type="RuleBase" id="RU363032"/>
    </source>
</evidence>
<feature type="transmembrane region" description="Helical" evidence="7">
    <location>
        <begin position="292"/>
        <end position="318"/>
    </location>
</feature>
<evidence type="ECO:0000256" key="4">
    <source>
        <dbReference type="ARBA" id="ARBA00022692"/>
    </source>
</evidence>
<evidence type="ECO:0000313" key="10">
    <source>
        <dbReference type="Proteomes" id="UP000244093"/>
    </source>
</evidence>
<protein>
    <recommendedName>
        <fullName evidence="8">ABC transmembrane type-1 domain-containing protein</fullName>
    </recommendedName>
</protein>
<evidence type="ECO:0000256" key="1">
    <source>
        <dbReference type="ARBA" id="ARBA00004651"/>
    </source>
</evidence>
<feature type="transmembrane region" description="Helical" evidence="7">
    <location>
        <begin position="182"/>
        <end position="208"/>
    </location>
</feature>
<dbReference type="SUPFAM" id="SSF161098">
    <property type="entry name" value="MetI-like"/>
    <property type="match status" value="1"/>
</dbReference>
<dbReference type="CDD" id="cd06261">
    <property type="entry name" value="TM_PBP2"/>
    <property type="match status" value="1"/>
</dbReference>
<keyword evidence="6 7" id="KW-0472">Membrane</keyword>
<evidence type="ECO:0000256" key="2">
    <source>
        <dbReference type="ARBA" id="ARBA00022448"/>
    </source>
</evidence>
<reference evidence="9 10" key="1">
    <citation type="journal article" date="2018" name="Syst. Appl. Microbiol.">
        <title>A new symbiotic nanoarchaeote (Candidatus Nanoclepta minutus) and its host (Zestosphaera tikiterensis gen. nov., sp. nov.) from a New Zealand hot spring.</title>
        <authorList>
            <person name="St John E."/>
            <person name="Liu Y."/>
            <person name="Podar M."/>
            <person name="Stott M.B."/>
            <person name="Meneghin J."/>
            <person name="Chen Z."/>
            <person name="Lagutin K."/>
            <person name="Mitchell K."/>
            <person name="Reysenbach A.L."/>
        </authorList>
    </citation>
    <scope>NUCLEOTIDE SEQUENCE [LARGE SCALE GENOMIC DNA]</scope>
    <source>
        <strain evidence="9">NZ3</strain>
    </source>
</reference>
<organism evidence="9 10">
    <name type="scientific">Zestosphaera tikiterensis</name>
    <dbReference type="NCBI Taxonomy" id="1973259"/>
    <lineage>
        <taxon>Archaea</taxon>
        <taxon>Thermoproteota</taxon>
        <taxon>Thermoprotei</taxon>
        <taxon>Desulfurococcales</taxon>
        <taxon>Desulfurococcaceae</taxon>
        <taxon>Zestosphaera</taxon>
    </lineage>
</organism>
<dbReference type="Proteomes" id="UP000244093">
    <property type="component" value="Unassembled WGS sequence"/>
</dbReference>
<feature type="transmembrane region" description="Helical" evidence="7">
    <location>
        <begin position="136"/>
        <end position="162"/>
    </location>
</feature>
<feature type="transmembrane region" description="Helical" evidence="7">
    <location>
        <begin position="104"/>
        <end position="124"/>
    </location>
</feature>
<keyword evidence="5 7" id="KW-1133">Transmembrane helix</keyword>
<feature type="transmembrane region" description="Helical" evidence="7">
    <location>
        <begin position="12"/>
        <end position="32"/>
    </location>
</feature>
<keyword evidence="2 7" id="KW-0813">Transport</keyword>
<dbReference type="InterPro" id="IPR035906">
    <property type="entry name" value="MetI-like_sf"/>
</dbReference>